<evidence type="ECO:0000256" key="4">
    <source>
        <dbReference type="ARBA" id="ARBA00023004"/>
    </source>
</evidence>
<keyword evidence="2" id="KW-0949">S-adenosyl-L-methionine</keyword>
<organism evidence="7 8">
    <name type="scientific">Candidatus Stercoripulliclostridium pullicola</name>
    <dbReference type="NCBI Taxonomy" id="2840953"/>
    <lineage>
        <taxon>Bacteria</taxon>
        <taxon>Bacillati</taxon>
        <taxon>Bacillota</taxon>
        <taxon>Clostridia</taxon>
        <taxon>Eubacteriales</taxon>
        <taxon>Candidatus Stercoripulliclostridium</taxon>
    </lineage>
</organism>
<gene>
    <name evidence="7" type="primary">scfB</name>
    <name evidence="7" type="ORF">IAB16_03865</name>
</gene>
<keyword evidence="4" id="KW-0408">Iron</keyword>
<dbReference type="PROSITE" id="PS51918">
    <property type="entry name" value="RADICAL_SAM"/>
    <property type="match status" value="1"/>
</dbReference>
<evidence type="ECO:0000313" key="7">
    <source>
        <dbReference type="EMBL" id="MBO8424132.1"/>
    </source>
</evidence>
<evidence type="ECO:0000256" key="5">
    <source>
        <dbReference type="ARBA" id="ARBA00023014"/>
    </source>
</evidence>
<comment type="caution">
    <text evidence="7">The sequence shown here is derived from an EMBL/GenBank/DDBJ whole genome shotgun (WGS) entry which is preliminary data.</text>
</comment>
<dbReference type="InterPro" id="IPR058240">
    <property type="entry name" value="rSAM_sf"/>
</dbReference>
<sequence>MVHTFIYKHNGKPLYFLWDVESGSLFNVDDVAFLCAVNRYGEPDEALRAAYEALGAEHVAECEAEFDELEKNGALNAPQKIREFKKNAGVVKALCLHICHDCNLRCEYCFASGGTYNTARDYMSAETAMAAIDFLIASSGNIRNLEVDFFGGEPLMNLDVVKKTVEYAKARAAEAGKRFSFTMTTNCLLLNKANAEWLNAEMDNVVLSIDGRESVHNGVRKSVSGKDCFGVILDNAVAFRKIRGEKKYYVRGTYTAKNKDFCADVLALNDRGFDQISVEPVVLPDDHPLALKMSDLEELKAEYDKLGEAYIERRKSGKWFNFFHYMIDLEHGPCLNKRLTGCGAGTDYLAVSPTGDIYPCHQFVGGDDAYLLGNVRDGILRQDVRERFAGYTVLSKPHCANCPAKYYCGGGCTANALHFTGSPDGCYELGCALQRKRLEVSLAIRFIENVMENNAD</sequence>
<dbReference type="Pfam" id="PF13186">
    <property type="entry name" value="SPASM"/>
    <property type="match status" value="1"/>
</dbReference>
<dbReference type="InterPro" id="IPR047602">
    <property type="entry name" value="SPASM_CteB-like"/>
</dbReference>
<dbReference type="CDD" id="cd21124">
    <property type="entry name" value="SPASM_CteB-like"/>
    <property type="match status" value="1"/>
</dbReference>
<dbReference type="InterPro" id="IPR007197">
    <property type="entry name" value="rSAM"/>
</dbReference>
<dbReference type="InterPro" id="IPR024025">
    <property type="entry name" value="SCIFF_rSAM_maturase"/>
</dbReference>
<dbReference type="GO" id="GO:0051536">
    <property type="term" value="F:iron-sulfur cluster binding"/>
    <property type="evidence" value="ECO:0007669"/>
    <property type="project" value="UniProtKB-KW"/>
</dbReference>
<feature type="domain" description="Radical SAM core" evidence="6">
    <location>
        <begin position="88"/>
        <end position="321"/>
    </location>
</feature>
<evidence type="ECO:0000256" key="3">
    <source>
        <dbReference type="ARBA" id="ARBA00022723"/>
    </source>
</evidence>
<dbReference type="SFLD" id="SFLDG01384">
    <property type="entry name" value="thioether_bond_formation_requi"/>
    <property type="match status" value="1"/>
</dbReference>
<dbReference type="SFLD" id="SFLDG01067">
    <property type="entry name" value="SPASM/twitch_domain_containing"/>
    <property type="match status" value="1"/>
</dbReference>
<dbReference type="NCBIfam" id="TIGR04085">
    <property type="entry name" value="rSAM_more_4Fe4S"/>
    <property type="match status" value="1"/>
</dbReference>
<evidence type="ECO:0000256" key="2">
    <source>
        <dbReference type="ARBA" id="ARBA00022691"/>
    </source>
</evidence>
<dbReference type="SUPFAM" id="SSF102114">
    <property type="entry name" value="Radical SAM enzymes"/>
    <property type="match status" value="1"/>
</dbReference>
<evidence type="ECO:0000259" key="6">
    <source>
        <dbReference type="PROSITE" id="PS51918"/>
    </source>
</evidence>
<dbReference type="PANTHER" id="PTHR43273:SF8">
    <property type="entry name" value="RADICAL SAM DOMAIN PROTEIN"/>
    <property type="match status" value="1"/>
</dbReference>
<dbReference type="InterPro" id="IPR023885">
    <property type="entry name" value="4Fe4S-binding_SPASM_dom"/>
</dbReference>
<dbReference type="GO" id="GO:0046872">
    <property type="term" value="F:metal ion binding"/>
    <property type="evidence" value="ECO:0007669"/>
    <property type="project" value="UniProtKB-KW"/>
</dbReference>
<dbReference type="AlphaFoldDB" id="A0A940DHA9"/>
<dbReference type="CDD" id="cd01335">
    <property type="entry name" value="Radical_SAM"/>
    <property type="match status" value="1"/>
</dbReference>
<dbReference type="SFLD" id="SFLDS00029">
    <property type="entry name" value="Radical_SAM"/>
    <property type="match status" value="1"/>
</dbReference>
<evidence type="ECO:0000256" key="1">
    <source>
        <dbReference type="ARBA" id="ARBA00001966"/>
    </source>
</evidence>
<reference evidence="7" key="1">
    <citation type="submission" date="2020-10" db="EMBL/GenBank/DDBJ databases">
        <authorList>
            <person name="Gilroy R."/>
        </authorList>
    </citation>
    <scope>NUCLEOTIDE SEQUENCE</scope>
    <source>
        <strain evidence="7">517</strain>
    </source>
</reference>
<dbReference type="InterPro" id="IPR023867">
    <property type="entry name" value="Sulphatase_maturase_rSAM"/>
</dbReference>
<reference evidence="7" key="2">
    <citation type="journal article" date="2021" name="PeerJ">
        <title>Extensive microbial diversity within the chicken gut microbiome revealed by metagenomics and culture.</title>
        <authorList>
            <person name="Gilroy R."/>
            <person name="Ravi A."/>
            <person name="Getino M."/>
            <person name="Pursley I."/>
            <person name="Horton D.L."/>
            <person name="Alikhan N.F."/>
            <person name="Baker D."/>
            <person name="Gharbi K."/>
            <person name="Hall N."/>
            <person name="Watson M."/>
            <person name="Adriaenssens E.M."/>
            <person name="Foster-Nyarko E."/>
            <person name="Jarju S."/>
            <person name="Secka A."/>
            <person name="Antonio M."/>
            <person name="Oren A."/>
            <person name="Chaudhuri R.R."/>
            <person name="La Ragione R."/>
            <person name="Hildebrand F."/>
            <person name="Pallen M.J."/>
        </authorList>
    </citation>
    <scope>NUCLEOTIDE SEQUENCE</scope>
    <source>
        <strain evidence="7">517</strain>
    </source>
</reference>
<protein>
    <submittedName>
        <fullName evidence="7">Thioether cross-link-forming SCIFF peptide maturase</fullName>
    </submittedName>
</protein>
<dbReference type="NCBIfam" id="TIGR03974">
    <property type="entry name" value="rSAM_six_Cys"/>
    <property type="match status" value="1"/>
</dbReference>
<dbReference type="SFLD" id="SFLDG01386">
    <property type="entry name" value="main_SPASM_domain-containing"/>
    <property type="match status" value="1"/>
</dbReference>
<keyword evidence="5" id="KW-0411">Iron-sulfur</keyword>
<dbReference type="Proteomes" id="UP000727857">
    <property type="component" value="Unassembled WGS sequence"/>
</dbReference>
<dbReference type="InterPro" id="IPR013785">
    <property type="entry name" value="Aldolase_TIM"/>
</dbReference>
<name>A0A940DHA9_9FIRM</name>
<dbReference type="Pfam" id="PF04055">
    <property type="entry name" value="Radical_SAM"/>
    <property type="match status" value="1"/>
</dbReference>
<comment type="cofactor">
    <cofactor evidence="1">
        <name>[4Fe-4S] cluster</name>
        <dbReference type="ChEBI" id="CHEBI:49883"/>
    </cofactor>
</comment>
<dbReference type="EMBL" id="JADINF010000097">
    <property type="protein sequence ID" value="MBO8424132.1"/>
    <property type="molecule type" value="Genomic_DNA"/>
</dbReference>
<accession>A0A940DHA9</accession>
<keyword evidence="3" id="KW-0479">Metal-binding</keyword>
<dbReference type="PANTHER" id="PTHR43273">
    <property type="entry name" value="ANAEROBIC SULFATASE-MATURATING ENZYME HOMOLOG ASLB-RELATED"/>
    <property type="match status" value="1"/>
</dbReference>
<evidence type="ECO:0000313" key="8">
    <source>
        <dbReference type="Proteomes" id="UP000727857"/>
    </source>
</evidence>
<dbReference type="GO" id="GO:0016491">
    <property type="term" value="F:oxidoreductase activity"/>
    <property type="evidence" value="ECO:0007669"/>
    <property type="project" value="InterPro"/>
</dbReference>
<dbReference type="Gene3D" id="3.20.20.70">
    <property type="entry name" value="Aldolase class I"/>
    <property type="match status" value="1"/>
</dbReference>
<proteinExistence type="predicted"/>